<proteinExistence type="predicted"/>
<keyword evidence="2 4" id="KW-0238">DNA-binding</keyword>
<comment type="caution">
    <text evidence="6">The sequence shown here is derived from an EMBL/GenBank/DDBJ whole genome shotgun (WGS) entry which is preliminary data.</text>
</comment>
<dbReference type="InterPro" id="IPR009057">
    <property type="entry name" value="Homeodomain-like_sf"/>
</dbReference>
<evidence type="ECO:0000256" key="4">
    <source>
        <dbReference type="PROSITE-ProRule" id="PRU00335"/>
    </source>
</evidence>
<dbReference type="InterPro" id="IPR001647">
    <property type="entry name" value="HTH_TetR"/>
</dbReference>
<evidence type="ECO:0000313" key="7">
    <source>
        <dbReference type="Proteomes" id="UP000321034"/>
    </source>
</evidence>
<organism evidence="6 7">
    <name type="scientific">Microbacterium hatanonis</name>
    <dbReference type="NCBI Taxonomy" id="404366"/>
    <lineage>
        <taxon>Bacteria</taxon>
        <taxon>Bacillati</taxon>
        <taxon>Actinomycetota</taxon>
        <taxon>Actinomycetes</taxon>
        <taxon>Micrococcales</taxon>
        <taxon>Microbacteriaceae</taxon>
        <taxon>Microbacterium</taxon>
    </lineage>
</organism>
<evidence type="ECO:0000256" key="1">
    <source>
        <dbReference type="ARBA" id="ARBA00023015"/>
    </source>
</evidence>
<dbReference type="EMBL" id="VRSV01000002">
    <property type="protein sequence ID" value="TXK09877.1"/>
    <property type="molecule type" value="Genomic_DNA"/>
</dbReference>
<evidence type="ECO:0000259" key="5">
    <source>
        <dbReference type="PROSITE" id="PS50977"/>
    </source>
</evidence>
<evidence type="ECO:0000313" key="6">
    <source>
        <dbReference type="EMBL" id="TXK09877.1"/>
    </source>
</evidence>
<dbReference type="InterPro" id="IPR050109">
    <property type="entry name" value="HTH-type_TetR-like_transc_reg"/>
</dbReference>
<dbReference type="PANTHER" id="PTHR30055">
    <property type="entry name" value="HTH-TYPE TRANSCRIPTIONAL REGULATOR RUTR"/>
    <property type="match status" value="1"/>
</dbReference>
<keyword evidence="1" id="KW-0805">Transcription regulation</keyword>
<feature type="domain" description="HTH tetR-type" evidence="5">
    <location>
        <begin position="13"/>
        <end position="73"/>
    </location>
</feature>
<dbReference type="Gene3D" id="1.10.357.10">
    <property type="entry name" value="Tetracycline Repressor, domain 2"/>
    <property type="match status" value="1"/>
</dbReference>
<dbReference type="GO" id="GO:0000976">
    <property type="term" value="F:transcription cis-regulatory region binding"/>
    <property type="evidence" value="ECO:0007669"/>
    <property type="project" value="TreeGrafter"/>
</dbReference>
<dbReference type="GO" id="GO:0003700">
    <property type="term" value="F:DNA-binding transcription factor activity"/>
    <property type="evidence" value="ECO:0007669"/>
    <property type="project" value="TreeGrafter"/>
</dbReference>
<dbReference type="RefSeq" id="WP_147895078.1">
    <property type="nucleotide sequence ID" value="NZ_BAAANR010000001.1"/>
</dbReference>
<dbReference type="Pfam" id="PF00440">
    <property type="entry name" value="TetR_N"/>
    <property type="match status" value="1"/>
</dbReference>
<dbReference type="AlphaFoldDB" id="A0A5C8HVA2"/>
<keyword evidence="7" id="KW-1185">Reference proteome</keyword>
<keyword evidence="3" id="KW-0804">Transcription</keyword>
<protein>
    <submittedName>
        <fullName evidence="6">TetR family transcriptional regulator</fullName>
    </submittedName>
</protein>
<evidence type="ECO:0000256" key="3">
    <source>
        <dbReference type="ARBA" id="ARBA00023163"/>
    </source>
</evidence>
<sequence>MNEGEPTSVRRRSETRRRLLAAAAALFESTGTISQRVEDICGRAGFTRGAFYSNFTGVDQLYLALHEEQAARVWERLRHALDAQLAEESRADTLEDAVGFLLDSLPDSREWFSLRSVLLARAAADPAFAARMTLDDGHVGRELGDRFVALAAVHHRVPVVAAAVLAKAVVAAHVGAVSQSPVDVSGALTQRLTVAAVIRGLTVEAAAPTRT</sequence>
<gene>
    <name evidence="6" type="ORF">FVP77_13410</name>
</gene>
<dbReference type="OrthoDB" id="7252896at2"/>
<dbReference type="PANTHER" id="PTHR30055:SF234">
    <property type="entry name" value="HTH-TYPE TRANSCRIPTIONAL REGULATOR BETI"/>
    <property type="match status" value="1"/>
</dbReference>
<dbReference type="PROSITE" id="PS50977">
    <property type="entry name" value="HTH_TETR_2"/>
    <property type="match status" value="1"/>
</dbReference>
<accession>A0A5C8HVA2</accession>
<dbReference type="SUPFAM" id="SSF46689">
    <property type="entry name" value="Homeodomain-like"/>
    <property type="match status" value="1"/>
</dbReference>
<dbReference type="Proteomes" id="UP000321034">
    <property type="component" value="Unassembled WGS sequence"/>
</dbReference>
<feature type="DNA-binding region" description="H-T-H motif" evidence="4">
    <location>
        <begin position="36"/>
        <end position="55"/>
    </location>
</feature>
<reference evidence="6 7" key="1">
    <citation type="submission" date="2019-08" db="EMBL/GenBank/DDBJ databases">
        <authorList>
            <person name="Dong K."/>
        </authorList>
    </citation>
    <scope>NUCLEOTIDE SEQUENCE [LARGE SCALE GENOMIC DNA]</scope>
    <source>
        <strain evidence="6 7">JCM14558</strain>
    </source>
</reference>
<name>A0A5C8HVA2_9MICO</name>
<evidence type="ECO:0000256" key="2">
    <source>
        <dbReference type="ARBA" id="ARBA00023125"/>
    </source>
</evidence>